<evidence type="ECO:0000313" key="2">
    <source>
        <dbReference type="EMBL" id="MCY9599778.1"/>
    </source>
</evidence>
<name>A0ABT4FMM4_9BACL</name>
<organism evidence="2 3">
    <name type="scientific">Paenibacillus chitinolyticus</name>
    <dbReference type="NCBI Taxonomy" id="79263"/>
    <lineage>
        <taxon>Bacteria</taxon>
        <taxon>Bacillati</taxon>
        <taxon>Bacillota</taxon>
        <taxon>Bacilli</taxon>
        <taxon>Bacillales</taxon>
        <taxon>Paenibacillaceae</taxon>
        <taxon>Paenibacillus</taxon>
    </lineage>
</organism>
<dbReference type="InterPro" id="IPR022123">
    <property type="entry name" value="DUF3658"/>
</dbReference>
<comment type="caution">
    <text evidence="2">The sequence shown here is derived from an EMBL/GenBank/DDBJ whole genome shotgun (WGS) entry which is preliminary data.</text>
</comment>
<reference evidence="2 3" key="1">
    <citation type="submission" date="2022-05" db="EMBL/GenBank/DDBJ databases">
        <title>Genome Sequencing of Bee-Associated Microbes.</title>
        <authorList>
            <person name="Dunlap C."/>
        </authorList>
    </citation>
    <scope>NUCLEOTIDE SEQUENCE [LARGE SCALE GENOMIC DNA]</scope>
    <source>
        <strain evidence="2 3">NRRL B-23120</strain>
    </source>
</reference>
<dbReference type="RefSeq" id="WP_241688662.1">
    <property type="nucleotide sequence ID" value="NZ_CP026520.1"/>
</dbReference>
<evidence type="ECO:0000313" key="3">
    <source>
        <dbReference type="Proteomes" id="UP001527202"/>
    </source>
</evidence>
<evidence type="ECO:0000259" key="1">
    <source>
        <dbReference type="Pfam" id="PF12395"/>
    </source>
</evidence>
<sequence length="68" mass="7598">MQRDASDDEEGFVRASRVIMEALESWGGAVMVEFIEYRLWTLISDGRLRFKGVPAAMQSYGVALAESP</sequence>
<protein>
    <submittedName>
        <fullName evidence="2">DUF3658 domain-containing protein</fullName>
    </submittedName>
</protein>
<keyword evidence="3" id="KW-1185">Reference proteome</keyword>
<dbReference type="EMBL" id="JAMDMJ010000055">
    <property type="protein sequence ID" value="MCY9599778.1"/>
    <property type="molecule type" value="Genomic_DNA"/>
</dbReference>
<dbReference type="Pfam" id="PF12395">
    <property type="entry name" value="DUF3658"/>
    <property type="match status" value="1"/>
</dbReference>
<gene>
    <name evidence="2" type="ORF">M5X16_28935</name>
</gene>
<feature type="domain" description="DUF3658" evidence="1">
    <location>
        <begin position="10"/>
        <end position="60"/>
    </location>
</feature>
<dbReference type="Proteomes" id="UP001527202">
    <property type="component" value="Unassembled WGS sequence"/>
</dbReference>
<proteinExistence type="predicted"/>
<dbReference type="GeneID" id="95379107"/>
<accession>A0ABT4FMM4</accession>